<gene>
    <name evidence="2" type="ORF">FHX76_002154</name>
</gene>
<reference evidence="2 3" key="1">
    <citation type="submission" date="2020-02" db="EMBL/GenBank/DDBJ databases">
        <title>Sequencing the genomes of 1000 actinobacteria strains.</title>
        <authorList>
            <person name="Klenk H.-P."/>
        </authorList>
    </citation>
    <scope>NUCLEOTIDE SEQUENCE [LARGE SCALE GENOMIC DNA]</scope>
    <source>
        <strain evidence="2 3">DSM 27960</strain>
    </source>
</reference>
<dbReference type="AlphaFoldDB" id="A0A7X5R231"/>
<dbReference type="PANTHER" id="PTHR18895:SF74">
    <property type="entry name" value="MTRF1L RELEASE FACTOR GLUTAMINE METHYLTRANSFERASE"/>
    <property type="match status" value="1"/>
</dbReference>
<evidence type="ECO:0000259" key="1">
    <source>
        <dbReference type="Pfam" id="PF05175"/>
    </source>
</evidence>
<dbReference type="PANTHER" id="PTHR18895">
    <property type="entry name" value="HEMK METHYLTRANSFERASE"/>
    <property type="match status" value="1"/>
</dbReference>
<dbReference type="CDD" id="cd02440">
    <property type="entry name" value="AdoMet_MTases"/>
    <property type="match status" value="1"/>
</dbReference>
<sequence>MDLDTDSIQFEATAPRGFAHEVEYVDDGETVTLTWFAQTRFADGAVHGQLADDSMSADAALRILRSGSAIIWRGDFQNGRQLLSSVSRRILRKRRAPSRNPAEAFRRHRAERAMLADLLGRVLIPLSADYAIDLRRAPDVRVACTEAYGPASGESLVSLREIQGVIGAHEWREKGVPVPALGSSIHPHYGVFSPIRGEYLDLVASAPLPDGATVGFDIGTGTGVLAAILAARGVGSVVATDQDTRAVECARDNLERLGYANTVEVLQTDLFPEGRADIIVCNPPWIPAVPVSSLDYAVYDNDSAMLRRFLRLAGEHLTENGEVWLVLSNLAELLQLRRPDELSGIISAAGLTVVGQLQTAPTHARATDTDDPLHAARSAEITSLWRLASAAS</sequence>
<dbReference type="Gene3D" id="3.40.50.150">
    <property type="entry name" value="Vaccinia Virus protein VP39"/>
    <property type="match status" value="1"/>
</dbReference>
<organism evidence="2 3">
    <name type="scientific">Lysinibacter cavernae</name>
    <dbReference type="NCBI Taxonomy" id="1640652"/>
    <lineage>
        <taxon>Bacteria</taxon>
        <taxon>Bacillati</taxon>
        <taxon>Actinomycetota</taxon>
        <taxon>Actinomycetes</taxon>
        <taxon>Micrococcales</taxon>
        <taxon>Microbacteriaceae</taxon>
        <taxon>Lysinibacter</taxon>
    </lineage>
</organism>
<proteinExistence type="predicted"/>
<name>A0A7X5R231_9MICO</name>
<keyword evidence="2" id="KW-0489">Methyltransferase</keyword>
<keyword evidence="3" id="KW-1185">Reference proteome</keyword>
<evidence type="ECO:0000313" key="2">
    <source>
        <dbReference type="EMBL" id="NIH54258.1"/>
    </source>
</evidence>
<dbReference type="InterPro" id="IPR007848">
    <property type="entry name" value="Small_mtfrase_dom"/>
</dbReference>
<accession>A0A7X5R231</accession>
<dbReference type="GO" id="GO:0032259">
    <property type="term" value="P:methylation"/>
    <property type="evidence" value="ECO:0007669"/>
    <property type="project" value="UniProtKB-KW"/>
</dbReference>
<comment type="caution">
    <text evidence="2">The sequence shown here is derived from an EMBL/GenBank/DDBJ whole genome shotgun (WGS) entry which is preliminary data.</text>
</comment>
<dbReference type="InterPro" id="IPR029063">
    <property type="entry name" value="SAM-dependent_MTases_sf"/>
</dbReference>
<evidence type="ECO:0000313" key="3">
    <source>
        <dbReference type="Proteomes" id="UP000541033"/>
    </source>
</evidence>
<dbReference type="PROSITE" id="PS00092">
    <property type="entry name" value="N6_MTASE"/>
    <property type="match status" value="1"/>
</dbReference>
<dbReference type="InterPro" id="IPR002052">
    <property type="entry name" value="DNA_methylase_N6_adenine_CS"/>
</dbReference>
<dbReference type="EMBL" id="JAAMOX010000002">
    <property type="protein sequence ID" value="NIH54258.1"/>
    <property type="molecule type" value="Genomic_DNA"/>
</dbReference>
<dbReference type="Proteomes" id="UP000541033">
    <property type="component" value="Unassembled WGS sequence"/>
</dbReference>
<dbReference type="SUPFAM" id="SSF53335">
    <property type="entry name" value="S-adenosyl-L-methionine-dependent methyltransferases"/>
    <property type="match status" value="1"/>
</dbReference>
<dbReference type="GO" id="GO:0003676">
    <property type="term" value="F:nucleic acid binding"/>
    <property type="evidence" value="ECO:0007669"/>
    <property type="project" value="InterPro"/>
</dbReference>
<dbReference type="GO" id="GO:0036009">
    <property type="term" value="F:protein-glutamine N-methyltransferase activity"/>
    <property type="evidence" value="ECO:0007669"/>
    <property type="project" value="TreeGrafter"/>
</dbReference>
<dbReference type="Pfam" id="PF05175">
    <property type="entry name" value="MTS"/>
    <property type="match status" value="1"/>
</dbReference>
<protein>
    <submittedName>
        <fullName evidence="2">Methylase of polypeptide subunit release factors</fullName>
    </submittedName>
</protein>
<keyword evidence="2" id="KW-0808">Transferase</keyword>
<dbReference type="RefSeq" id="WP_341777927.1">
    <property type="nucleotide sequence ID" value="NZ_JAAMOX010000002.1"/>
</dbReference>
<dbReference type="InterPro" id="IPR050320">
    <property type="entry name" value="N5-glutamine_MTase"/>
</dbReference>
<feature type="domain" description="Methyltransferase small" evidence="1">
    <location>
        <begin position="214"/>
        <end position="329"/>
    </location>
</feature>